<dbReference type="AlphaFoldDB" id="A0A0B7NZG6"/>
<keyword evidence="1" id="KW-1133">Transmembrane helix</keyword>
<feature type="transmembrane region" description="Helical" evidence="1">
    <location>
        <begin position="6"/>
        <end position="26"/>
    </location>
</feature>
<accession>A0A0B7NZG6</accession>
<name>A0A0B7NZG6_PROFF</name>
<organism evidence="2">
    <name type="scientific">Propionibacterium freudenreichii subsp. freudenreichii</name>
    <dbReference type="NCBI Taxonomy" id="66712"/>
    <lineage>
        <taxon>Bacteria</taxon>
        <taxon>Bacillati</taxon>
        <taxon>Actinomycetota</taxon>
        <taxon>Actinomycetes</taxon>
        <taxon>Propionibacteriales</taxon>
        <taxon>Propionibacteriaceae</taxon>
        <taxon>Propionibacterium</taxon>
    </lineage>
</organism>
<keyword evidence="1" id="KW-0472">Membrane</keyword>
<sequence>MPPTWLNVIVPLLSAVVGAVVGGLVVHRFAVTRDARNEQRARRIEHLISAYQRLIAAANQPEGLSADHQRGLESAVSDIMLLGQKAEVDAAREFLVAFARDGNADLDELLAELRSSLRDELNLDKTPMPKPYNLRMR</sequence>
<evidence type="ECO:0000256" key="1">
    <source>
        <dbReference type="SAM" id="Phobius"/>
    </source>
</evidence>
<evidence type="ECO:0000313" key="2">
    <source>
        <dbReference type="EMBL" id="CEP26437.1"/>
    </source>
</evidence>
<proteinExistence type="predicted"/>
<reference evidence="2" key="1">
    <citation type="submission" date="2014-08" db="EMBL/GenBank/DDBJ databases">
        <authorList>
            <person name="Falentin Helene"/>
        </authorList>
    </citation>
    <scope>NUCLEOTIDE SEQUENCE</scope>
</reference>
<protein>
    <submittedName>
        <fullName evidence="2">Uncharacterized protein</fullName>
    </submittedName>
</protein>
<dbReference type="EMBL" id="LM676412">
    <property type="protein sequence ID" value="CEP26437.1"/>
    <property type="molecule type" value="Genomic_DNA"/>
</dbReference>
<keyword evidence="1" id="KW-0812">Transmembrane</keyword>
<gene>
    <name evidence="2" type="ORF">PFCIRM138_07550</name>
</gene>